<gene>
    <name evidence="2" type="ORF">CSSPTR1EN2_LOCUS12880</name>
</gene>
<proteinExistence type="predicted"/>
<evidence type="ECO:0000313" key="3">
    <source>
        <dbReference type="Proteomes" id="UP001497512"/>
    </source>
</evidence>
<dbReference type="EMBL" id="OZ019894">
    <property type="protein sequence ID" value="CAK9215731.1"/>
    <property type="molecule type" value="Genomic_DNA"/>
</dbReference>
<feature type="compositionally biased region" description="Gly residues" evidence="1">
    <location>
        <begin position="42"/>
        <end position="56"/>
    </location>
</feature>
<evidence type="ECO:0000313" key="2">
    <source>
        <dbReference type="EMBL" id="CAK9215731.1"/>
    </source>
</evidence>
<organism evidence="2 3">
    <name type="scientific">Sphagnum troendelagicum</name>
    <dbReference type="NCBI Taxonomy" id="128251"/>
    <lineage>
        <taxon>Eukaryota</taxon>
        <taxon>Viridiplantae</taxon>
        <taxon>Streptophyta</taxon>
        <taxon>Embryophyta</taxon>
        <taxon>Bryophyta</taxon>
        <taxon>Sphagnophytina</taxon>
        <taxon>Sphagnopsida</taxon>
        <taxon>Sphagnales</taxon>
        <taxon>Sphagnaceae</taxon>
        <taxon>Sphagnum</taxon>
    </lineage>
</organism>
<feature type="region of interest" description="Disordered" evidence="1">
    <location>
        <begin position="16"/>
        <end position="82"/>
    </location>
</feature>
<protein>
    <submittedName>
        <fullName evidence="2">Uncharacterized protein</fullName>
    </submittedName>
</protein>
<reference evidence="2" key="1">
    <citation type="submission" date="2024-02" db="EMBL/GenBank/DDBJ databases">
        <authorList>
            <consortium name="ELIXIR-Norway"/>
            <consortium name="Elixir Norway"/>
        </authorList>
    </citation>
    <scope>NUCLEOTIDE SEQUENCE</scope>
</reference>
<sequence>MSGSLGTGDWKINAAAAKAIPSTDSEDQGIESEETYPEEDLGLGGIEPGAQSGGGMVHWSHKRAKDAHSANVMMGEDGNAQG</sequence>
<evidence type="ECO:0000256" key="1">
    <source>
        <dbReference type="SAM" id="MobiDB-lite"/>
    </source>
</evidence>
<accession>A0ABP0U8S4</accession>
<feature type="compositionally biased region" description="Acidic residues" evidence="1">
    <location>
        <begin position="24"/>
        <end position="41"/>
    </location>
</feature>
<keyword evidence="3" id="KW-1185">Reference proteome</keyword>
<dbReference type="Proteomes" id="UP001497512">
    <property type="component" value="Chromosome 2"/>
</dbReference>
<name>A0ABP0U8S4_9BRYO</name>